<keyword evidence="9 12" id="KW-1133">Transmembrane helix</keyword>
<organism evidence="14 15">
    <name type="scientific">Fusicatenibacter saccharivorans</name>
    <dbReference type="NCBI Taxonomy" id="1150298"/>
    <lineage>
        <taxon>Bacteria</taxon>
        <taxon>Bacillati</taxon>
        <taxon>Bacillota</taxon>
        <taxon>Clostridia</taxon>
        <taxon>Lachnospirales</taxon>
        <taxon>Lachnospiraceae</taxon>
        <taxon>Fusicatenibacter</taxon>
    </lineage>
</organism>
<evidence type="ECO:0000256" key="10">
    <source>
        <dbReference type="ARBA" id="ARBA00023012"/>
    </source>
</evidence>
<evidence type="ECO:0000256" key="7">
    <source>
        <dbReference type="ARBA" id="ARBA00022777"/>
    </source>
</evidence>
<name>A0A174NED7_9FIRM</name>
<evidence type="ECO:0000256" key="8">
    <source>
        <dbReference type="ARBA" id="ARBA00022840"/>
    </source>
</evidence>
<accession>A0A174NED7</accession>
<feature type="domain" description="HAMP" evidence="13">
    <location>
        <begin position="296"/>
        <end position="349"/>
    </location>
</feature>
<dbReference type="CDD" id="cd06225">
    <property type="entry name" value="HAMP"/>
    <property type="match status" value="1"/>
</dbReference>
<comment type="subcellular location">
    <subcellularLocation>
        <location evidence="1">Cell membrane</location>
        <topology evidence="1">Multi-pass membrane protein</topology>
    </subcellularLocation>
</comment>
<dbReference type="GO" id="GO:0005524">
    <property type="term" value="F:ATP binding"/>
    <property type="evidence" value="ECO:0007669"/>
    <property type="project" value="UniProtKB-KW"/>
</dbReference>
<evidence type="ECO:0000313" key="14">
    <source>
        <dbReference type="EMBL" id="CUP45217.1"/>
    </source>
</evidence>
<dbReference type="PROSITE" id="PS50885">
    <property type="entry name" value="HAMP"/>
    <property type="match status" value="1"/>
</dbReference>
<sequence>MKKRFSKISIHSLGFRIFVLLAVMIVLFCALVAYNNTAAFGLMLERIHENSENTLVLYQKSLDENLSRTETYLYVFALNDADLLSLRAAEPQTTNWYITLNRIKKSFENATPNYTVDGFFCYQEATDALVLYDQTTNPTPFLWNYIREIAKTEDPSSVWNLNEINGKYYLVRILNLNGYLLGAYISTDTLLGTLVDTKTQDSLLYFSDGPLLLRTPSNDVRLEAPRLKWRRYPSYDIDGTSWMAVSHELNETPLSLTLLLKASEYTKYQSSFYLLALIVSLGLFVIWLLLSASLHRWVLHPVHMLTHALEQLRGGDLKVRIPDDAMLDEFRKMTTAFNDMVEEIDDLKIANYEKQLARQKLEALYLKQQITPHFMINCLNTIYQLTENNHADLARQMLQNLSVHLRYTLSSGQTVSLLEELNLVKNYVELSSIRYPGALRLLPSCEESLQNATVVPLILLNFVENTIKYEVVMGKVLDMHIDITAQEENQCTRLHICIWDTGCGFSEDILAVLQKLDTYVNSEQEHIGITNVVLRLRQIFPDAAFAFGNRPGAGAQITIDFPYVPFFRIDG</sequence>
<dbReference type="Gene3D" id="6.10.340.10">
    <property type="match status" value="1"/>
</dbReference>
<reference evidence="14 15" key="1">
    <citation type="submission" date="2015-09" db="EMBL/GenBank/DDBJ databases">
        <authorList>
            <consortium name="Pathogen Informatics"/>
        </authorList>
    </citation>
    <scope>NUCLEOTIDE SEQUENCE [LARGE SCALE GENOMIC DNA]</scope>
    <source>
        <strain evidence="14 15">2789STDY5834885</strain>
    </source>
</reference>
<protein>
    <submittedName>
        <fullName evidence="14">Inner membrane protein ypdA</fullName>
    </submittedName>
</protein>
<keyword evidence="7" id="KW-0418">Kinase</keyword>
<keyword evidence="2" id="KW-1003">Cell membrane</keyword>
<dbReference type="Pfam" id="PF00672">
    <property type="entry name" value="HAMP"/>
    <property type="match status" value="1"/>
</dbReference>
<dbReference type="SUPFAM" id="SSF158472">
    <property type="entry name" value="HAMP domain-like"/>
    <property type="match status" value="1"/>
</dbReference>
<keyword evidence="3" id="KW-0597">Phosphoprotein</keyword>
<evidence type="ECO:0000313" key="15">
    <source>
        <dbReference type="Proteomes" id="UP000095709"/>
    </source>
</evidence>
<dbReference type="Proteomes" id="UP000095709">
    <property type="component" value="Unassembled WGS sequence"/>
</dbReference>
<dbReference type="AlphaFoldDB" id="A0A174NED7"/>
<dbReference type="GO" id="GO:0000155">
    <property type="term" value="F:phosphorelay sensor kinase activity"/>
    <property type="evidence" value="ECO:0007669"/>
    <property type="project" value="InterPro"/>
</dbReference>
<evidence type="ECO:0000256" key="11">
    <source>
        <dbReference type="ARBA" id="ARBA00023136"/>
    </source>
</evidence>
<dbReference type="PANTHER" id="PTHR34220:SF11">
    <property type="entry name" value="SENSOR PROTEIN KINASE HPTS"/>
    <property type="match status" value="1"/>
</dbReference>
<dbReference type="InterPro" id="IPR036890">
    <property type="entry name" value="HATPase_C_sf"/>
</dbReference>
<evidence type="ECO:0000256" key="12">
    <source>
        <dbReference type="SAM" id="Phobius"/>
    </source>
</evidence>
<keyword evidence="10" id="KW-0902">Two-component regulatory system</keyword>
<proteinExistence type="predicted"/>
<dbReference type="InterPro" id="IPR003594">
    <property type="entry name" value="HATPase_dom"/>
</dbReference>
<evidence type="ECO:0000256" key="4">
    <source>
        <dbReference type="ARBA" id="ARBA00022679"/>
    </source>
</evidence>
<dbReference type="Gene3D" id="3.30.565.10">
    <property type="entry name" value="Histidine kinase-like ATPase, C-terminal domain"/>
    <property type="match status" value="1"/>
</dbReference>
<dbReference type="SMART" id="SM00304">
    <property type="entry name" value="HAMP"/>
    <property type="match status" value="1"/>
</dbReference>
<dbReference type="RefSeq" id="WP_055266927.1">
    <property type="nucleotide sequence ID" value="NZ_CZAL01000010.1"/>
</dbReference>
<keyword evidence="5 12" id="KW-0812">Transmembrane</keyword>
<dbReference type="Pfam" id="PF06580">
    <property type="entry name" value="His_kinase"/>
    <property type="match status" value="1"/>
</dbReference>
<evidence type="ECO:0000256" key="3">
    <source>
        <dbReference type="ARBA" id="ARBA00022553"/>
    </source>
</evidence>
<evidence type="ECO:0000256" key="9">
    <source>
        <dbReference type="ARBA" id="ARBA00022989"/>
    </source>
</evidence>
<dbReference type="Pfam" id="PF02518">
    <property type="entry name" value="HATPase_c"/>
    <property type="match status" value="1"/>
</dbReference>
<evidence type="ECO:0000256" key="6">
    <source>
        <dbReference type="ARBA" id="ARBA00022741"/>
    </source>
</evidence>
<dbReference type="InterPro" id="IPR010559">
    <property type="entry name" value="Sig_transdc_His_kin_internal"/>
</dbReference>
<gene>
    <name evidence="14" type="primary">ypdA_3</name>
    <name evidence="14" type="ORF">ERS852498_02020</name>
</gene>
<keyword evidence="11 12" id="KW-0472">Membrane</keyword>
<dbReference type="GO" id="GO:0005886">
    <property type="term" value="C:plasma membrane"/>
    <property type="evidence" value="ECO:0007669"/>
    <property type="project" value="UniProtKB-SubCell"/>
</dbReference>
<feature type="transmembrane region" description="Helical" evidence="12">
    <location>
        <begin position="12"/>
        <end position="34"/>
    </location>
</feature>
<evidence type="ECO:0000256" key="1">
    <source>
        <dbReference type="ARBA" id="ARBA00004651"/>
    </source>
</evidence>
<keyword evidence="4" id="KW-0808">Transferase</keyword>
<keyword evidence="6" id="KW-0547">Nucleotide-binding</keyword>
<evidence type="ECO:0000256" key="2">
    <source>
        <dbReference type="ARBA" id="ARBA00022475"/>
    </source>
</evidence>
<evidence type="ECO:0000256" key="5">
    <source>
        <dbReference type="ARBA" id="ARBA00022692"/>
    </source>
</evidence>
<dbReference type="EMBL" id="CZAL01000010">
    <property type="protein sequence ID" value="CUP45217.1"/>
    <property type="molecule type" value="Genomic_DNA"/>
</dbReference>
<keyword evidence="8" id="KW-0067">ATP-binding</keyword>
<evidence type="ECO:0000259" key="13">
    <source>
        <dbReference type="PROSITE" id="PS50885"/>
    </source>
</evidence>
<dbReference type="InterPro" id="IPR003660">
    <property type="entry name" value="HAMP_dom"/>
</dbReference>
<dbReference type="SUPFAM" id="SSF55874">
    <property type="entry name" value="ATPase domain of HSP90 chaperone/DNA topoisomerase II/histidine kinase"/>
    <property type="match status" value="1"/>
</dbReference>
<dbReference type="InterPro" id="IPR050640">
    <property type="entry name" value="Bact_2-comp_sensor_kinase"/>
</dbReference>
<feature type="transmembrane region" description="Helical" evidence="12">
    <location>
        <begin position="272"/>
        <end position="290"/>
    </location>
</feature>
<dbReference type="PANTHER" id="PTHR34220">
    <property type="entry name" value="SENSOR HISTIDINE KINASE YPDA"/>
    <property type="match status" value="1"/>
</dbReference>